<dbReference type="EMBL" id="SZYD01002351">
    <property type="protein sequence ID" value="KAC9657508.1"/>
    <property type="molecule type" value="Genomic_DNA"/>
</dbReference>
<dbReference type="GO" id="GO:0007076">
    <property type="term" value="P:mitotic chromosome condensation"/>
    <property type="evidence" value="ECO:0007669"/>
    <property type="project" value="TreeGrafter"/>
</dbReference>
<gene>
    <name evidence="4" type="ORF">E3N88_39569</name>
    <name evidence="3" type="ORF">E3N88_45447</name>
</gene>
<evidence type="ECO:0000313" key="4">
    <source>
        <dbReference type="EMBL" id="KAD2806192.1"/>
    </source>
</evidence>
<dbReference type="OrthoDB" id="10255522at2759"/>
<dbReference type="GO" id="GO:0003682">
    <property type="term" value="F:chromatin binding"/>
    <property type="evidence" value="ECO:0007669"/>
    <property type="project" value="TreeGrafter"/>
</dbReference>
<feature type="compositionally biased region" description="Basic residues" evidence="2">
    <location>
        <begin position="717"/>
        <end position="728"/>
    </location>
</feature>
<evidence type="ECO:0000313" key="3">
    <source>
        <dbReference type="EMBL" id="KAC9657508.1"/>
    </source>
</evidence>
<dbReference type="GO" id="GO:0000785">
    <property type="term" value="C:chromatin"/>
    <property type="evidence" value="ECO:0007669"/>
    <property type="project" value="TreeGrafter"/>
</dbReference>
<dbReference type="Gene3D" id="1.20.58.60">
    <property type="match status" value="1"/>
</dbReference>
<proteinExistence type="predicted"/>
<evidence type="ECO:0008006" key="6">
    <source>
        <dbReference type="Google" id="ProtNLM"/>
    </source>
</evidence>
<dbReference type="SUPFAM" id="SSF57997">
    <property type="entry name" value="Tropomyosin"/>
    <property type="match status" value="1"/>
</dbReference>
<dbReference type="AlphaFoldDB" id="A0A5N6LZU1"/>
<dbReference type="PANTHER" id="PTHR43941">
    <property type="entry name" value="STRUCTURAL MAINTENANCE OF CHROMOSOMES PROTEIN 2"/>
    <property type="match status" value="1"/>
</dbReference>
<comment type="caution">
    <text evidence="4">The sequence shown here is derived from an EMBL/GenBank/DDBJ whole genome shotgun (WGS) entry which is preliminary data.</text>
</comment>
<dbReference type="GO" id="GO:0000796">
    <property type="term" value="C:condensin complex"/>
    <property type="evidence" value="ECO:0007669"/>
    <property type="project" value="TreeGrafter"/>
</dbReference>
<sequence length="735" mass="82919">MGFAMAVSPPSHSASYQSLFPSISSSLQPPFCHTKPLDFSKRRHVYATIQRHDLNDDVSRHRRAILFVGFSFIPFLNLKAKALQNSASDESEHPAREQVLNQIAEVPTHVDASSNPFITLSSGLGIIASGVLGAFYALAQKEKSANIATIESMKTKLAEKEAGTVSMQKSYESKLQKLKEEKNEQIRKSNQEKESLIGQLTSANDTVSRLGKELQKEKKVILELENQIDHLTVGLKKASDDKEELQVQLKDKLFSIDALQERISMLNAEIKDKEDNLANVSSALAVKESEFKKLGSMYEETVADLSGTKLKIEKLKQEILEREKDLEMKSSNIDDLNAKIRSLCDEKDIISRELESYKNEYNELKIYSERQADSDAKLLEDSGKKLEELKEKLELTLTDVAKKEELVNELINERDSLTKTLAVEMGKFKSLENELQVTQKMLEDTRNEAAELTGLLEHSQDTCKNLEKELSKVQAEFSESKTALQESIDSLKQTAEILTNELGSTKDAYVKTKEELNRVLVEIQEISEIRDNSSKELMETYTKLENAINELKEEKQNVASLTKEVNSLKTESLEDKESRKSLASDLEEATKALDEMNQNTKILTRELDTSRIKISGLEDEKEVLYKSLHEQKQAIQEARENMEDAHSMIVKLGKEREHLENKGSKLEKELAAAKGEILRLRNESSDSKPVKKVVKNVAEENAEEVNNSASEDEKAPAVKKKAGRRKKVVSQQKEL</sequence>
<accession>A0A5N6LZU1</accession>
<dbReference type="Proteomes" id="UP000326396">
    <property type="component" value="Linkage Group LG8"/>
</dbReference>
<reference evidence="4 5" key="1">
    <citation type="submission" date="2019-05" db="EMBL/GenBank/DDBJ databases">
        <title>Mikania micrantha, genome provides insights into the molecular mechanism of rapid growth.</title>
        <authorList>
            <person name="Liu B."/>
        </authorList>
    </citation>
    <scope>NUCLEOTIDE SEQUENCE [LARGE SCALE GENOMIC DNA]</scope>
    <source>
        <strain evidence="4">NLD-2019</strain>
        <tissue evidence="4">Leaf</tissue>
    </source>
</reference>
<dbReference type="EMBL" id="SZYD01000018">
    <property type="protein sequence ID" value="KAD2806192.1"/>
    <property type="molecule type" value="Genomic_DNA"/>
</dbReference>
<evidence type="ECO:0000313" key="5">
    <source>
        <dbReference type="Proteomes" id="UP000326396"/>
    </source>
</evidence>
<keyword evidence="5" id="KW-1185">Reference proteome</keyword>
<organism evidence="4 5">
    <name type="scientific">Mikania micrantha</name>
    <name type="common">bitter vine</name>
    <dbReference type="NCBI Taxonomy" id="192012"/>
    <lineage>
        <taxon>Eukaryota</taxon>
        <taxon>Viridiplantae</taxon>
        <taxon>Streptophyta</taxon>
        <taxon>Embryophyta</taxon>
        <taxon>Tracheophyta</taxon>
        <taxon>Spermatophyta</taxon>
        <taxon>Magnoliopsida</taxon>
        <taxon>eudicotyledons</taxon>
        <taxon>Gunneridae</taxon>
        <taxon>Pentapetalae</taxon>
        <taxon>asterids</taxon>
        <taxon>campanulids</taxon>
        <taxon>Asterales</taxon>
        <taxon>Asteraceae</taxon>
        <taxon>Asteroideae</taxon>
        <taxon>Heliantheae alliance</taxon>
        <taxon>Eupatorieae</taxon>
        <taxon>Mikania</taxon>
    </lineage>
</organism>
<keyword evidence="1" id="KW-0175">Coiled coil</keyword>
<dbReference type="GO" id="GO:0000793">
    <property type="term" value="C:condensed chromosome"/>
    <property type="evidence" value="ECO:0007669"/>
    <property type="project" value="TreeGrafter"/>
</dbReference>
<name>A0A5N6LZU1_9ASTR</name>
<evidence type="ECO:0000256" key="2">
    <source>
        <dbReference type="SAM" id="MobiDB-lite"/>
    </source>
</evidence>
<evidence type="ECO:0000256" key="1">
    <source>
        <dbReference type="SAM" id="Coils"/>
    </source>
</evidence>
<feature type="region of interest" description="Disordered" evidence="2">
    <location>
        <begin position="700"/>
        <end position="735"/>
    </location>
</feature>
<dbReference type="PANTHER" id="PTHR43941:SF5">
    <property type="entry name" value="ELKS_RAB6-INTERACTING_CAST FAMILY PROTEIN"/>
    <property type="match status" value="1"/>
</dbReference>
<protein>
    <recommendedName>
        <fullName evidence="6">MAR-binding filament-like protein 1-1</fullName>
    </recommendedName>
</protein>
<feature type="coiled-coil region" evidence="1">
    <location>
        <begin position="168"/>
        <end position="508"/>
    </location>
</feature>